<dbReference type="AlphaFoldDB" id="A0A1Y5PSP4"/>
<evidence type="ECO:0000313" key="2">
    <source>
        <dbReference type="EMBL" id="SBV33009.1"/>
    </source>
</evidence>
<dbReference type="RefSeq" id="WP_295326639.1">
    <property type="nucleotide sequence ID" value="NZ_LT598653.1"/>
</dbReference>
<organism evidence="2">
    <name type="scientific">uncultured Sphingopyxis sp</name>
    <dbReference type="NCBI Taxonomy" id="310581"/>
    <lineage>
        <taxon>Bacteria</taxon>
        <taxon>Pseudomonadati</taxon>
        <taxon>Pseudomonadota</taxon>
        <taxon>Alphaproteobacteria</taxon>
        <taxon>Sphingomonadales</taxon>
        <taxon>Sphingomonadaceae</taxon>
        <taxon>Sphingopyxis</taxon>
        <taxon>environmental samples</taxon>
    </lineage>
</organism>
<dbReference type="KEGG" id="sphu:SPPYR_1889"/>
<name>A0A1Y5PSP4_9SPHN</name>
<dbReference type="EMBL" id="LT598653">
    <property type="protein sequence ID" value="SBV33009.1"/>
    <property type="molecule type" value="Genomic_DNA"/>
</dbReference>
<sequence length="122" mass="13449">MSNRVCALAIVSAAFLIASDAMACIPSSPEQDRKHSDVIAEGTFVIDSRERGEGHIEASRTLKGSRKKTYQVRWDSDALPEELPDCGVEVSASGSFEGFSLKKLEAGTYRLTGRWQLEKKDR</sequence>
<feature type="chain" id="PRO_5012170105" description="Lipoprotein" evidence="1">
    <location>
        <begin position="24"/>
        <end position="122"/>
    </location>
</feature>
<gene>
    <name evidence="2" type="ORF">SPPYR_1889</name>
</gene>
<reference evidence="2" key="1">
    <citation type="submission" date="2016-03" db="EMBL/GenBank/DDBJ databases">
        <authorList>
            <person name="Ploux O."/>
        </authorList>
    </citation>
    <scope>NUCLEOTIDE SEQUENCE</scope>
    <source>
        <strain evidence="2">UC10</strain>
    </source>
</reference>
<evidence type="ECO:0000256" key="1">
    <source>
        <dbReference type="SAM" id="SignalP"/>
    </source>
</evidence>
<feature type="signal peptide" evidence="1">
    <location>
        <begin position="1"/>
        <end position="23"/>
    </location>
</feature>
<evidence type="ECO:0008006" key="3">
    <source>
        <dbReference type="Google" id="ProtNLM"/>
    </source>
</evidence>
<proteinExistence type="predicted"/>
<protein>
    <recommendedName>
        <fullName evidence="3">Lipoprotein</fullName>
    </recommendedName>
</protein>
<keyword evidence="1" id="KW-0732">Signal</keyword>
<accession>A0A1Y5PSP4</accession>